<gene>
    <name evidence="2" type="ORF">NDU88_001391</name>
</gene>
<accession>A0AAV7RCQ4</accession>
<reference evidence="2" key="1">
    <citation type="journal article" date="2022" name="bioRxiv">
        <title>Sequencing and chromosome-scale assembly of the giantPleurodeles waltlgenome.</title>
        <authorList>
            <person name="Brown T."/>
            <person name="Elewa A."/>
            <person name="Iarovenko S."/>
            <person name="Subramanian E."/>
            <person name="Araus A.J."/>
            <person name="Petzold A."/>
            <person name="Susuki M."/>
            <person name="Suzuki K.-i.T."/>
            <person name="Hayashi T."/>
            <person name="Toyoda A."/>
            <person name="Oliveira C."/>
            <person name="Osipova E."/>
            <person name="Leigh N.D."/>
            <person name="Simon A."/>
            <person name="Yun M.H."/>
        </authorList>
    </citation>
    <scope>NUCLEOTIDE SEQUENCE</scope>
    <source>
        <strain evidence="2">20211129_DDA</strain>
        <tissue evidence="2">Liver</tissue>
    </source>
</reference>
<keyword evidence="3" id="KW-1185">Reference proteome</keyword>
<feature type="compositionally biased region" description="Basic and acidic residues" evidence="1">
    <location>
        <begin position="47"/>
        <end position="75"/>
    </location>
</feature>
<comment type="caution">
    <text evidence="2">The sequence shown here is derived from an EMBL/GenBank/DDBJ whole genome shotgun (WGS) entry which is preliminary data.</text>
</comment>
<feature type="region of interest" description="Disordered" evidence="1">
    <location>
        <begin position="1"/>
        <end position="75"/>
    </location>
</feature>
<evidence type="ECO:0000256" key="1">
    <source>
        <dbReference type="SAM" id="MobiDB-lite"/>
    </source>
</evidence>
<dbReference type="Proteomes" id="UP001066276">
    <property type="component" value="Chromosome 5"/>
</dbReference>
<organism evidence="2 3">
    <name type="scientific">Pleurodeles waltl</name>
    <name type="common">Iberian ribbed newt</name>
    <dbReference type="NCBI Taxonomy" id="8319"/>
    <lineage>
        <taxon>Eukaryota</taxon>
        <taxon>Metazoa</taxon>
        <taxon>Chordata</taxon>
        <taxon>Craniata</taxon>
        <taxon>Vertebrata</taxon>
        <taxon>Euteleostomi</taxon>
        <taxon>Amphibia</taxon>
        <taxon>Batrachia</taxon>
        <taxon>Caudata</taxon>
        <taxon>Salamandroidea</taxon>
        <taxon>Salamandridae</taxon>
        <taxon>Pleurodelinae</taxon>
        <taxon>Pleurodeles</taxon>
    </lineage>
</organism>
<dbReference type="AlphaFoldDB" id="A0AAV7RCQ4"/>
<sequence>MTATTGQRTRCNRGPRLRGYEGPAEVRTSTSSIEGREGLKHLHHQRREQQYEAEHQRIRREWRGADKERSAGNIE</sequence>
<dbReference type="EMBL" id="JANPWB010000009">
    <property type="protein sequence ID" value="KAJ1148563.1"/>
    <property type="molecule type" value="Genomic_DNA"/>
</dbReference>
<proteinExistence type="predicted"/>
<evidence type="ECO:0000313" key="3">
    <source>
        <dbReference type="Proteomes" id="UP001066276"/>
    </source>
</evidence>
<protein>
    <submittedName>
        <fullName evidence="2">Uncharacterized protein</fullName>
    </submittedName>
</protein>
<evidence type="ECO:0000313" key="2">
    <source>
        <dbReference type="EMBL" id="KAJ1148563.1"/>
    </source>
</evidence>
<name>A0AAV7RCQ4_PLEWA</name>